<feature type="compositionally biased region" description="Pro residues" evidence="3">
    <location>
        <begin position="358"/>
        <end position="372"/>
    </location>
</feature>
<evidence type="ECO:0000313" key="5">
    <source>
        <dbReference type="EMBL" id="GHP11091.1"/>
    </source>
</evidence>
<evidence type="ECO:0000256" key="3">
    <source>
        <dbReference type="SAM" id="MobiDB-lite"/>
    </source>
</evidence>
<feature type="region of interest" description="Disordered" evidence="3">
    <location>
        <begin position="1"/>
        <end position="188"/>
    </location>
</feature>
<dbReference type="Proteomes" id="UP000660262">
    <property type="component" value="Unassembled WGS sequence"/>
</dbReference>
<dbReference type="AlphaFoldDB" id="A0A830I069"/>
<dbReference type="InterPro" id="IPR051831">
    <property type="entry name" value="Bromodomain_contain_prot"/>
</dbReference>
<protein>
    <recommendedName>
        <fullName evidence="4">Bromo domain-containing protein</fullName>
    </recommendedName>
</protein>
<dbReference type="SMART" id="SM00297">
    <property type="entry name" value="BROMO"/>
    <property type="match status" value="1"/>
</dbReference>
<dbReference type="InterPro" id="IPR036427">
    <property type="entry name" value="Bromodomain-like_sf"/>
</dbReference>
<dbReference type="SUPFAM" id="SSF47370">
    <property type="entry name" value="Bromodomain"/>
    <property type="match status" value="1"/>
</dbReference>
<comment type="caution">
    <text evidence="5">The sequence shown here is derived from an EMBL/GenBank/DDBJ whole genome shotgun (WGS) entry which is preliminary data.</text>
</comment>
<feature type="compositionally biased region" description="Low complexity" evidence="3">
    <location>
        <begin position="19"/>
        <end position="41"/>
    </location>
</feature>
<dbReference type="PRINTS" id="PR00503">
    <property type="entry name" value="BROMODOMAIN"/>
</dbReference>
<organism evidence="5 6">
    <name type="scientific">Pycnococcus provasolii</name>
    <dbReference type="NCBI Taxonomy" id="41880"/>
    <lineage>
        <taxon>Eukaryota</taxon>
        <taxon>Viridiplantae</taxon>
        <taxon>Chlorophyta</taxon>
        <taxon>Pseudoscourfieldiophyceae</taxon>
        <taxon>Pseudoscourfieldiales</taxon>
        <taxon>Pycnococcaceae</taxon>
        <taxon>Pycnococcus</taxon>
    </lineage>
</organism>
<evidence type="ECO:0000313" key="6">
    <source>
        <dbReference type="Proteomes" id="UP000660262"/>
    </source>
</evidence>
<gene>
    <name evidence="5" type="ORF">PPROV_000982100</name>
</gene>
<dbReference type="Gene3D" id="1.20.920.10">
    <property type="entry name" value="Bromodomain-like"/>
    <property type="match status" value="1"/>
</dbReference>
<evidence type="ECO:0000256" key="1">
    <source>
        <dbReference type="ARBA" id="ARBA00023117"/>
    </source>
</evidence>
<dbReference type="PANTHER" id="PTHR22881:SF27">
    <property type="entry name" value="BROMODOMAIN CONTAINING 7_9"/>
    <property type="match status" value="1"/>
</dbReference>
<reference evidence="5" key="1">
    <citation type="submission" date="2020-10" db="EMBL/GenBank/DDBJ databases">
        <title>Unveiling of a novel bifunctional photoreceptor, Dualchrome1, isolated from a cosmopolitan green alga.</title>
        <authorList>
            <person name="Suzuki S."/>
            <person name="Kawachi M."/>
        </authorList>
    </citation>
    <scope>NUCLEOTIDE SEQUENCE</scope>
    <source>
        <strain evidence="5">NIES 2893</strain>
    </source>
</reference>
<feature type="compositionally biased region" description="Low complexity" evidence="3">
    <location>
        <begin position="125"/>
        <end position="142"/>
    </location>
</feature>
<dbReference type="CDD" id="cd04369">
    <property type="entry name" value="Bromodomain"/>
    <property type="match status" value="1"/>
</dbReference>
<accession>A0A830I069</accession>
<dbReference type="EMBL" id="BNJQ01000032">
    <property type="protein sequence ID" value="GHP11091.1"/>
    <property type="molecule type" value="Genomic_DNA"/>
</dbReference>
<evidence type="ECO:0000259" key="4">
    <source>
        <dbReference type="PROSITE" id="PS50014"/>
    </source>
</evidence>
<dbReference type="Pfam" id="PF00439">
    <property type="entry name" value="Bromodomain"/>
    <property type="match status" value="1"/>
</dbReference>
<proteinExistence type="predicted"/>
<dbReference type="PROSITE" id="PS50014">
    <property type="entry name" value="BROMODOMAIN_2"/>
    <property type="match status" value="1"/>
</dbReference>
<dbReference type="OrthoDB" id="21449at2759"/>
<feature type="compositionally biased region" description="Polar residues" evidence="3">
    <location>
        <begin position="165"/>
        <end position="183"/>
    </location>
</feature>
<feature type="domain" description="Bromo" evidence="4">
    <location>
        <begin position="213"/>
        <end position="275"/>
    </location>
</feature>
<evidence type="ECO:0000256" key="2">
    <source>
        <dbReference type="PROSITE-ProRule" id="PRU00035"/>
    </source>
</evidence>
<keyword evidence="6" id="KW-1185">Reference proteome</keyword>
<sequence length="480" mass="50928">MGALKVTFKLTKKSPTRGASAAAASASASASAASGKASSPSKDGSYPAQPGVVPKRKRSNLASPQQASAGAARATQEYAKVAAGNTDNNLAQNKRQKTIHAKAETNVASFKAEEANNAPTKRSRAANAASALASPASAQNLSVSIKKQVDKTNADDDDYPEENASPETAKNNNNQDSDRAQTSGRGGATLLKAKNVDRFLDKLRRIDSQYQMFYLPVTDDIAPGYSETIETPMDYTTISEKAHTGKYRDWNDVWNDVTIMFRNCCTYNPPDSIFYTEAVRQWEPSRRAFGTITGRGAPMQALGIFEDTAGHGAVAAAHGDATGAGEALAGKVPTTSAAAARAAHKRRTFPKEPYENVPLPPSLRDAPPPPPGAHGECQHPFAEFGHMAYLCDAQNKRLTSVRGAFAENSPMAMAVSDSPNLANIYVKSLVRFAQSLPTKIKNSAIARAKILKPSIMEANERRKEAKEAAAAAAAASTANS</sequence>
<keyword evidence="1 2" id="KW-0103">Bromodomain</keyword>
<name>A0A830I069_9CHLO</name>
<feature type="region of interest" description="Disordered" evidence="3">
    <location>
        <begin position="344"/>
        <end position="373"/>
    </location>
</feature>
<dbReference type="InterPro" id="IPR001487">
    <property type="entry name" value="Bromodomain"/>
</dbReference>
<dbReference type="PANTHER" id="PTHR22881">
    <property type="entry name" value="BROMODOMAIN CONTAINING PROTEIN"/>
    <property type="match status" value="1"/>
</dbReference>